<proteinExistence type="predicted"/>
<accession>A0A1F7X366</accession>
<dbReference type="Proteomes" id="UP000176939">
    <property type="component" value="Unassembled WGS sequence"/>
</dbReference>
<evidence type="ECO:0000313" key="1">
    <source>
        <dbReference type="EMBL" id="OGM09516.1"/>
    </source>
</evidence>
<name>A0A1F7X366_9BACT</name>
<organism evidence="1 2">
    <name type="scientific">Candidatus Woesebacteria bacterium RBG_13_36_22</name>
    <dbReference type="NCBI Taxonomy" id="1802478"/>
    <lineage>
        <taxon>Bacteria</taxon>
        <taxon>Candidatus Woeseibacteriota</taxon>
    </lineage>
</organism>
<dbReference type="EMBL" id="MGFQ01000021">
    <property type="protein sequence ID" value="OGM09516.1"/>
    <property type="molecule type" value="Genomic_DNA"/>
</dbReference>
<protein>
    <submittedName>
        <fullName evidence="1">Uncharacterized protein</fullName>
    </submittedName>
</protein>
<comment type="caution">
    <text evidence="1">The sequence shown here is derived from an EMBL/GenBank/DDBJ whole genome shotgun (WGS) entry which is preliminary data.</text>
</comment>
<gene>
    <name evidence="1" type="ORF">A2Z67_01575</name>
</gene>
<sequence length="207" mass="24511">MLRIGQVVKGDENFLMNVSPNYEDVVKKLSQYSFSSKERELLACLVISQTEKQYKNYLIKALLNIGNLNIERLVEDWQKGNMDVEDEGLQSLLTKGEYELLSGLNLEDHLEKYDERYPNLFDDGLSKDFYPKKKKGSLYIRRLVKKQLTQIGEHDDFKKLIVFFIMAQLLTNWEPSCIHLGKMLLEDWEISKMCEWFSYVWPIYFNK</sequence>
<reference evidence="1 2" key="1">
    <citation type="journal article" date="2016" name="Nat. Commun.">
        <title>Thousands of microbial genomes shed light on interconnected biogeochemical processes in an aquifer system.</title>
        <authorList>
            <person name="Anantharaman K."/>
            <person name="Brown C.T."/>
            <person name="Hug L.A."/>
            <person name="Sharon I."/>
            <person name="Castelle C.J."/>
            <person name="Probst A.J."/>
            <person name="Thomas B.C."/>
            <person name="Singh A."/>
            <person name="Wilkins M.J."/>
            <person name="Karaoz U."/>
            <person name="Brodie E.L."/>
            <person name="Williams K.H."/>
            <person name="Hubbard S.S."/>
            <person name="Banfield J.F."/>
        </authorList>
    </citation>
    <scope>NUCLEOTIDE SEQUENCE [LARGE SCALE GENOMIC DNA]</scope>
</reference>
<evidence type="ECO:0000313" key="2">
    <source>
        <dbReference type="Proteomes" id="UP000176939"/>
    </source>
</evidence>
<dbReference type="AlphaFoldDB" id="A0A1F7X366"/>